<evidence type="ECO:0000313" key="4">
    <source>
        <dbReference type="Proteomes" id="UP000005239"/>
    </source>
</evidence>
<dbReference type="Proteomes" id="UP000005239">
    <property type="component" value="Unassembled WGS sequence"/>
</dbReference>
<proteinExistence type="predicted"/>
<feature type="region of interest" description="Disordered" evidence="2">
    <location>
        <begin position="299"/>
        <end position="318"/>
    </location>
</feature>
<evidence type="ECO:0000256" key="2">
    <source>
        <dbReference type="SAM" id="MobiDB-lite"/>
    </source>
</evidence>
<dbReference type="AlphaFoldDB" id="A0A2A6BP67"/>
<accession>A0A8R1YMW3</accession>
<feature type="coiled-coil region" evidence="1">
    <location>
        <begin position="18"/>
        <end position="82"/>
    </location>
</feature>
<feature type="coiled-coil region" evidence="1">
    <location>
        <begin position="379"/>
        <end position="424"/>
    </location>
</feature>
<reference evidence="4" key="1">
    <citation type="journal article" date="2008" name="Nat. Genet.">
        <title>The Pristionchus pacificus genome provides a unique perspective on nematode lifestyle and parasitism.</title>
        <authorList>
            <person name="Dieterich C."/>
            <person name="Clifton S.W."/>
            <person name="Schuster L.N."/>
            <person name="Chinwalla A."/>
            <person name="Delehaunty K."/>
            <person name="Dinkelacker I."/>
            <person name="Fulton L."/>
            <person name="Fulton R."/>
            <person name="Godfrey J."/>
            <person name="Minx P."/>
            <person name="Mitreva M."/>
            <person name="Roeseler W."/>
            <person name="Tian H."/>
            <person name="Witte H."/>
            <person name="Yang S.P."/>
            <person name="Wilson R.K."/>
            <person name="Sommer R.J."/>
        </authorList>
    </citation>
    <scope>NUCLEOTIDE SEQUENCE [LARGE SCALE GENOMIC DNA]</scope>
    <source>
        <strain evidence="4">PS312</strain>
    </source>
</reference>
<keyword evidence="4" id="KW-1185">Reference proteome</keyword>
<accession>A0A2A6BP67</accession>
<protein>
    <submittedName>
        <fullName evidence="3">Uncharacterized protein</fullName>
    </submittedName>
</protein>
<reference evidence="3" key="2">
    <citation type="submission" date="2022-06" db="UniProtKB">
        <authorList>
            <consortium name="EnsemblMetazoa"/>
        </authorList>
    </citation>
    <scope>IDENTIFICATION</scope>
    <source>
        <strain evidence="3">PS312</strain>
    </source>
</reference>
<organism evidence="3 4">
    <name type="scientific">Pristionchus pacificus</name>
    <name type="common">Parasitic nematode worm</name>
    <dbReference type="NCBI Taxonomy" id="54126"/>
    <lineage>
        <taxon>Eukaryota</taxon>
        <taxon>Metazoa</taxon>
        <taxon>Ecdysozoa</taxon>
        <taxon>Nematoda</taxon>
        <taxon>Chromadorea</taxon>
        <taxon>Rhabditida</taxon>
        <taxon>Rhabditina</taxon>
        <taxon>Diplogasteromorpha</taxon>
        <taxon>Diplogasteroidea</taxon>
        <taxon>Neodiplogasteridae</taxon>
        <taxon>Pristionchus</taxon>
    </lineage>
</organism>
<evidence type="ECO:0000256" key="1">
    <source>
        <dbReference type="SAM" id="Coils"/>
    </source>
</evidence>
<gene>
    <name evidence="3" type="primary">WBGene00272109</name>
</gene>
<evidence type="ECO:0000313" key="3">
    <source>
        <dbReference type="EnsemblMetazoa" id="PPA33740.1"/>
    </source>
</evidence>
<name>A0A2A6BP67_PRIPA</name>
<sequence length="602" mass="69897">MGLVHSCPNKDPQVIKEREEAQAMIKELQKKVEEEQKARNEELLKFYKESLEREREHGDDRVQAAFDMKEATERMIEKMNEQQTKNTEKLFELMVENDKVMARGIEYMQKVPLYVTAEEESKKLAPMLENVRANLSESREICGELFKMVARKASDEAVKEKLSELSKKACYEGRMSRNEMLSELSNSRNIDSKLRDAATVKRLPIVAFHISYFKGALIQLNKWADVLFKEIISKYSTSAIVHDDILHLDSSIAQMQEVSYGITHLQGQSIAHRTMETMEQIHKDKRTILNGLATASRVVEDPTTAPDKQKTDQDKESAITKPVKNGRNEKLQKTLRHCLNGSKNRRGNRLLGFNEKQMTLAIERNKIMNNYHMQSTMIKEKVSDELSRLNDQSRRTEASFKEKLRAEDEERDRLIEEMRKRRREQMAQLVRHLLFTYLSNEAEKEWSQKLSSLRNVHDPVRLRFTTLYAFISDQIKNGDLSLPVPYEHAMEHIKNLKYELCEERTVMEDTVLDMHELKIDNPQAKFLTDIEESAMSVLESATILIAKVAEVKFHLACNHESGDHAVSLALLNECKLCFDTLERRVNTIPTVMDLRSKYENRV</sequence>
<keyword evidence="1" id="KW-0175">Coiled coil</keyword>
<feature type="compositionally biased region" description="Basic and acidic residues" evidence="2">
    <location>
        <begin position="307"/>
        <end position="318"/>
    </location>
</feature>
<dbReference type="EnsemblMetazoa" id="PPA33740.1">
    <property type="protein sequence ID" value="PPA33740.1"/>
    <property type="gene ID" value="WBGene00272109"/>
</dbReference>